<feature type="compositionally biased region" description="Basic and acidic residues" evidence="1">
    <location>
        <begin position="161"/>
        <end position="209"/>
    </location>
</feature>
<feature type="compositionally biased region" description="Basic and acidic residues" evidence="1">
    <location>
        <begin position="137"/>
        <end position="153"/>
    </location>
</feature>
<sequence length="350" mass="36590">GHVDTQTGPDHGHHRAGRLVPGGAAARQGVRGARHRPPEQLVQHGPDRAPVPGPARDRGQDVPALRGPGRRDGAAGDHHPGEAGRGVQPRRAVARAGQLRPAGVHGAGRRAGDDQPAGGGPGRGRRQAAGPGVPGEQQRDVREGAGDAADRADAVPPAEPVRVREGVQLLADRELPRGVRDVRGERDPVQPREPAAGRDVRHPQDHPGGHPDQGGAAGQAVPREPGRQAGLGVRRRLRRGDVADAPADEAGRLRDRDRRDAQRPRVPRRRVRPARAGLAEVRRGRPEVLPPGRGRPAARRRRQGQEGTGLDAEGDVQGVGRDDGQGRPGAGPAGAGGGRERGEEGRGPAV</sequence>
<protein>
    <submittedName>
        <fullName evidence="2">GDP-mannose 4,6-dehydratase</fullName>
        <ecNumber evidence="2">4.2.1.47</ecNumber>
    </submittedName>
</protein>
<feature type="compositionally biased region" description="Basic and acidic residues" evidence="1">
    <location>
        <begin position="249"/>
        <end position="263"/>
    </location>
</feature>
<reference evidence="2" key="1">
    <citation type="submission" date="2020-02" db="EMBL/GenBank/DDBJ databases">
        <authorList>
            <person name="Meier V. D."/>
        </authorList>
    </citation>
    <scope>NUCLEOTIDE SEQUENCE</scope>
    <source>
        <strain evidence="2">AVDCRST_MAG64</strain>
    </source>
</reference>
<gene>
    <name evidence="2" type="ORF">AVDCRST_MAG64-1934</name>
</gene>
<name>A0A6J4P5R6_9BACT</name>
<dbReference type="GO" id="GO:0008446">
    <property type="term" value="F:GDP-mannose 4,6-dehydratase activity"/>
    <property type="evidence" value="ECO:0007669"/>
    <property type="project" value="UniProtKB-EC"/>
</dbReference>
<feature type="compositionally biased region" description="Low complexity" evidence="1">
    <location>
        <begin position="22"/>
        <end position="31"/>
    </location>
</feature>
<dbReference type="EC" id="4.2.1.47" evidence="2"/>
<keyword evidence="2" id="KW-0456">Lyase</keyword>
<accession>A0A6J4P5R6</accession>
<feature type="non-terminal residue" evidence="2">
    <location>
        <position position="1"/>
    </location>
</feature>
<proteinExistence type="predicted"/>
<feature type="compositionally biased region" description="Basic and acidic residues" evidence="1">
    <location>
        <begin position="69"/>
        <end position="82"/>
    </location>
</feature>
<evidence type="ECO:0000313" key="2">
    <source>
        <dbReference type="EMBL" id="CAA9405212.1"/>
    </source>
</evidence>
<feature type="region of interest" description="Disordered" evidence="1">
    <location>
        <begin position="1"/>
        <end position="350"/>
    </location>
</feature>
<feature type="compositionally biased region" description="Basic and acidic residues" evidence="1">
    <location>
        <begin position="338"/>
        <end position="350"/>
    </location>
</feature>
<feature type="compositionally biased region" description="Gly residues" evidence="1">
    <location>
        <begin position="326"/>
        <end position="337"/>
    </location>
</feature>
<dbReference type="EMBL" id="CADCUQ010000444">
    <property type="protein sequence ID" value="CAA9405212.1"/>
    <property type="molecule type" value="Genomic_DNA"/>
</dbReference>
<organism evidence="2">
    <name type="scientific">uncultured Phycisphaerae bacterium</name>
    <dbReference type="NCBI Taxonomy" id="904963"/>
    <lineage>
        <taxon>Bacteria</taxon>
        <taxon>Pseudomonadati</taxon>
        <taxon>Planctomycetota</taxon>
        <taxon>Phycisphaerae</taxon>
        <taxon>environmental samples</taxon>
    </lineage>
</organism>
<feature type="non-terminal residue" evidence="2">
    <location>
        <position position="350"/>
    </location>
</feature>
<dbReference type="AlphaFoldDB" id="A0A6J4P5R6"/>
<evidence type="ECO:0000256" key="1">
    <source>
        <dbReference type="SAM" id="MobiDB-lite"/>
    </source>
</evidence>